<dbReference type="PANTHER" id="PTHR46682:SF1">
    <property type="entry name" value="ADHESION G-PROTEIN COUPLED RECEPTOR V1"/>
    <property type="match status" value="1"/>
</dbReference>
<keyword evidence="8" id="KW-1185">Reference proteome</keyword>
<dbReference type="Proteomes" id="UP001057375">
    <property type="component" value="Unassembled WGS sequence"/>
</dbReference>
<dbReference type="Pfam" id="PF03160">
    <property type="entry name" value="Calx-beta"/>
    <property type="match status" value="1"/>
</dbReference>
<keyword evidence="3" id="KW-0732">Signal</keyword>
<dbReference type="InterPro" id="IPR026919">
    <property type="entry name" value="ADGRV1"/>
</dbReference>
<evidence type="ECO:0000256" key="4">
    <source>
        <dbReference type="ARBA" id="ARBA00022737"/>
    </source>
</evidence>
<dbReference type="InterPro" id="IPR038081">
    <property type="entry name" value="CalX-like_sf"/>
</dbReference>
<dbReference type="InterPro" id="IPR055372">
    <property type="entry name" value="CBM96"/>
</dbReference>
<dbReference type="SMART" id="SM00237">
    <property type="entry name" value="Calx_beta"/>
    <property type="match status" value="1"/>
</dbReference>
<reference evidence="7" key="1">
    <citation type="submission" date="2022-03" db="EMBL/GenBank/DDBJ databases">
        <title>Draft genome sequence of Aduncisulcus paluster, a free-living microaerophilic Fornicata.</title>
        <authorList>
            <person name="Yuyama I."/>
            <person name="Kume K."/>
            <person name="Tamura T."/>
            <person name="Inagaki Y."/>
            <person name="Hashimoto T."/>
        </authorList>
    </citation>
    <scope>NUCLEOTIDE SEQUENCE</scope>
    <source>
        <strain evidence="7">NY0171</strain>
    </source>
</reference>
<dbReference type="InterPro" id="IPR003644">
    <property type="entry name" value="Calx_beta"/>
</dbReference>
<accession>A0ABQ5KSC9</accession>
<evidence type="ECO:0000259" key="6">
    <source>
        <dbReference type="SMART" id="SM00237"/>
    </source>
</evidence>
<evidence type="ECO:0000256" key="5">
    <source>
        <dbReference type="ARBA" id="ARBA00022837"/>
    </source>
</evidence>
<dbReference type="SUPFAM" id="SSF141072">
    <property type="entry name" value="CalX-like"/>
    <property type="match status" value="1"/>
</dbReference>
<sequence length="212" mass="21651">GSKLDLYGSDDVTFTDSAPTSISEDTGISVGSINIAPSDANAWKEIDVTSYVNTKYPGASKLSFVLVGEMANGDQYFSIDSNEGTNKPELVIETGVPGTLQFNPTTDSVSEGTATKNLTVTRTGGSDGAVTVDYAVTGGTATGSGTDYTLASGTLTFADSETSKTIAVSITDDGTYESSETVEVTLSNATGGASLGTDTVATLTITDDDARK</sequence>
<feature type="non-terminal residue" evidence="7">
    <location>
        <position position="1"/>
    </location>
</feature>
<evidence type="ECO:0000313" key="8">
    <source>
        <dbReference type="Proteomes" id="UP001057375"/>
    </source>
</evidence>
<proteinExistence type="predicted"/>
<keyword evidence="5" id="KW-0106">Calcium</keyword>
<dbReference type="EMBL" id="BQXS01010591">
    <property type="protein sequence ID" value="GKT33895.1"/>
    <property type="molecule type" value="Genomic_DNA"/>
</dbReference>
<dbReference type="Pfam" id="PF24517">
    <property type="entry name" value="CBM96"/>
    <property type="match status" value="1"/>
</dbReference>
<dbReference type="Gene3D" id="2.60.40.2030">
    <property type="match status" value="1"/>
</dbReference>
<comment type="caution">
    <text evidence="7">The sequence shown here is derived from an EMBL/GenBank/DDBJ whole genome shotgun (WGS) entry which is preliminary data.</text>
</comment>
<gene>
    <name evidence="7" type="ORF">ADUPG1_007555</name>
</gene>
<feature type="domain" description="Calx-beta" evidence="6">
    <location>
        <begin position="87"/>
        <end position="187"/>
    </location>
</feature>
<evidence type="ECO:0000256" key="2">
    <source>
        <dbReference type="ARBA" id="ARBA00022525"/>
    </source>
</evidence>
<keyword evidence="4" id="KW-0677">Repeat</keyword>
<keyword evidence="2" id="KW-0964">Secreted</keyword>
<name>A0ABQ5KSC9_9EUKA</name>
<protein>
    <recommendedName>
        <fullName evidence="6">Calx-beta domain-containing protein</fullName>
    </recommendedName>
</protein>
<evidence type="ECO:0000256" key="1">
    <source>
        <dbReference type="ARBA" id="ARBA00004613"/>
    </source>
</evidence>
<evidence type="ECO:0000256" key="3">
    <source>
        <dbReference type="ARBA" id="ARBA00022729"/>
    </source>
</evidence>
<comment type="subcellular location">
    <subcellularLocation>
        <location evidence="1">Secreted</location>
    </subcellularLocation>
</comment>
<organism evidence="7 8">
    <name type="scientific">Aduncisulcus paluster</name>
    <dbReference type="NCBI Taxonomy" id="2918883"/>
    <lineage>
        <taxon>Eukaryota</taxon>
        <taxon>Metamonada</taxon>
        <taxon>Carpediemonas-like organisms</taxon>
        <taxon>Aduncisulcus</taxon>
    </lineage>
</organism>
<dbReference type="PANTHER" id="PTHR46682">
    <property type="entry name" value="ADHESION G-PROTEIN COUPLED RECEPTOR V1"/>
    <property type="match status" value="1"/>
</dbReference>
<evidence type="ECO:0000313" key="7">
    <source>
        <dbReference type="EMBL" id="GKT33895.1"/>
    </source>
</evidence>